<dbReference type="RefSeq" id="WP_089827414.1">
    <property type="nucleotide sequence ID" value="NZ_FODV01000021.1"/>
</dbReference>
<feature type="region of interest" description="Disordered" evidence="1">
    <location>
        <begin position="42"/>
        <end position="76"/>
    </location>
</feature>
<accession>A0A1H8VYH6</accession>
<dbReference type="EMBL" id="FODV01000021">
    <property type="protein sequence ID" value="SEP20502.1"/>
    <property type="molecule type" value="Genomic_DNA"/>
</dbReference>
<evidence type="ECO:0000256" key="1">
    <source>
        <dbReference type="SAM" id="MobiDB-lite"/>
    </source>
</evidence>
<name>A0A1H8VYH6_9EURY</name>
<organism evidence="2 3">
    <name type="scientific">Halogranum amylolyticum</name>
    <dbReference type="NCBI Taxonomy" id="660520"/>
    <lineage>
        <taxon>Archaea</taxon>
        <taxon>Methanobacteriati</taxon>
        <taxon>Methanobacteriota</taxon>
        <taxon>Stenosarchaea group</taxon>
        <taxon>Halobacteria</taxon>
        <taxon>Halobacteriales</taxon>
        <taxon>Haloferacaceae</taxon>
    </lineage>
</organism>
<evidence type="ECO:0000313" key="3">
    <source>
        <dbReference type="Proteomes" id="UP000199126"/>
    </source>
</evidence>
<evidence type="ECO:0000313" key="2">
    <source>
        <dbReference type="EMBL" id="SEP20502.1"/>
    </source>
</evidence>
<protein>
    <submittedName>
        <fullName evidence="2">Uncharacterized protein</fullName>
    </submittedName>
</protein>
<dbReference type="AlphaFoldDB" id="A0A1H8VYH6"/>
<reference evidence="3" key="1">
    <citation type="submission" date="2016-10" db="EMBL/GenBank/DDBJ databases">
        <authorList>
            <person name="Varghese N."/>
            <person name="Submissions S."/>
        </authorList>
    </citation>
    <scope>NUCLEOTIDE SEQUENCE [LARGE SCALE GENOMIC DNA]</scope>
    <source>
        <strain evidence="3">CGMCC 1.10121</strain>
    </source>
</reference>
<gene>
    <name evidence="2" type="ORF">SAMN04487948_12124</name>
</gene>
<dbReference type="OrthoDB" id="205469at2157"/>
<proteinExistence type="predicted"/>
<dbReference type="Proteomes" id="UP000199126">
    <property type="component" value="Unassembled WGS sequence"/>
</dbReference>
<sequence length="188" mass="19427">MSGRNVGIVVVSLAVAGVVVGALAVDLGPAAPLVDSVFDETGTDVDASGGDDDGSSTADSEEAESGGSTGGSDDGSAAEAEFRFDVRNIDSCGQTCRDVTVALTNTMNDTATNVEVSTEIYTGGDEIWSASQSFPAVESTETKTRTKRVDLGYLDAAKVKQNGGEIRIETTVTWDGGEQSFTERRKVA</sequence>
<keyword evidence="3" id="KW-1185">Reference proteome</keyword>
<feature type="compositionally biased region" description="Acidic residues" evidence="1">
    <location>
        <begin position="42"/>
        <end position="64"/>
    </location>
</feature>